<dbReference type="PANTHER" id="PTHR45749:SF37">
    <property type="entry name" value="OS05G0311600 PROTEIN"/>
    <property type="match status" value="1"/>
</dbReference>
<accession>A0AAV0Y0F5</accession>
<dbReference type="Proteomes" id="UP001160148">
    <property type="component" value="Unassembled WGS sequence"/>
</dbReference>
<evidence type="ECO:0000313" key="3">
    <source>
        <dbReference type="Proteomes" id="UP001160148"/>
    </source>
</evidence>
<dbReference type="AlphaFoldDB" id="A0AAV0Y0F5"/>
<organism evidence="2 3">
    <name type="scientific">Macrosiphum euphorbiae</name>
    <name type="common">potato aphid</name>
    <dbReference type="NCBI Taxonomy" id="13131"/>
    <lineage>
        <taxon>Eukaryota</taxon>
        <taxon>Metazoa</taxon>
        <taxon>Ecdysozoa</taxon>
        <taxon>Arthropoda</taxon>
        <taxon>Hexapoda</taxon>
        <taxon>Insecta</taxon>
        <taxon>Pterygota</taxon>
        <taxon>Neoptera</taxon>
        <taxon>Paraneoptera</taxon>
        <taxon>Hemiptera</taxon>
        <taxon>Sternorrhyncha</taxon>
        <taxon>Aphidomorpha</taxon>
        <taxon>Aphidoidea</taxon>
        <taxon>Aphididae</taxon>
        <taxon>Macrosiphini</taxon>
        <taxon>Macrosiphum</taxon>
    </lineage>
</organism>
<keyword evidence="3" id="KW-1185">Reference proteome</keyword>
<proteinExistence type="predicted"/>
<protein>
    <recommendedName>
        <fullName evidence="1">DUF4371 domain-containing protein</fullName>
    </recommendedName>
</protein>
<sequence length="399" mass="45596">MKKLNTNEKKRKLVSDYFKVQNKITTIDKTDKTEETKDNPGLKPETTQPEHIMSVNIDLNNVNKFDIGNFIDKSYEFKSNEDKLEILNNIWVPENNYIFPKVGNRNLKFQYQWLQKWFWLAYSSLLNGALCKFCVLFSRKKGGIGDQALGVLCTVQFNSWKNAIEKFSLHEMKEYHKNCIITVQTLRHNVSSNTSINLLLDQSLKDQISFNRKLIIPVIETIILCGRQGLAMRGHNDSGPLALNFPIENDGNFRSILRNTLNQNKELFEIRSKANKNAHYLSPTTQNEIINSCQLIILNKIVSDINKSQCFSILADETADVSGIEQFSLSARFIKENIIVESFLLFVPVSSTTGSNLSSVIIDTLKSIGIDLKYLKGQGPKDYMMVLLVCRENLMVFNS</sequence>
<evidence type="ECO:0000259" key="1">
    <source>
        <dbReference type="Pfam" id="PF14291"/>
    </source>
</evidence>
<gene>
    <name evidence="2" type="ORF">MEUPH1_LOCUS27343</name>
</gene>
<name>A0AAV0Y0F5_9HEMI</name>
<dbReference type="PANTHER" id="PTHR45749">
    <property type="match status" value="1"/>
</dbReference>
<evidence type="ECO:0000313" key="2">
    <source>
        <dbReference type="EMBL" id="CAI6373622.1"/>
    </source>
</evidence>
<dbReference type="InterPro" id="IPR025398">
    <property type="entry name" value="DUF4371"/>
</dbReference>
<dbReference type="Pfam" id="PF14291">
    <property type="entry name" value="DUF4371"/>
    <property type="match status" value="1"/>
</dbReference>
<dbReference type="EMBL" id="CARXXK010001107">
    <property type="protein sequence ID" value="CAI6373622.1"/>
    <property type="molecule type" value="Genomic_DNA"/>
</dbReference>
<feature type="domain" description="DUF4371" evidence="1">
    <location>
        <begin position="226"/>
        <end position="379"/>
    </location>
</feature>
<reference evidence="2 3" key="1">
    <citation type="submission" date="2023-01" db="EMBL/GenBank/DDBJ databases">
        <authorList>
            <person name="Whitehead M."/>
        </authorList>
    </citation>
    <scope>NUCLEOTIDE SEQUENCE [LARGE SCALE GENOMIC DNA]</scope>
</reference>
<comment type="caution">
    <text evidence="2">The sequence shown here is derived from an EMBL/GenBank/DDBJ whole genome shotgun (WGS) entry which is preliminary data.</text>
</comment>